<dbReference type="EMBL" id="CM017875">
    <property type="protein sequence ID" value="KAG1338757.1"/>
    <property type="molecule type" value="Genomic_DNA"/>
</dbReference>
<evidence type="ECO:0000313" key="3">
    <source>
        <dbReference type="Proteomes" id="UP000797356"/>
    </source>
</evidence>
<dbReference type="Proteomes" id="UP000797356">
    <property type="component" value="Chromosome 4"/>
</dbReference>
<accession>A0A8K0I6W8</accession>
<keyword evidence="3" id="KW-1185">Reference proteome</keyword>
<protein>
    <submittedName>
        <fullName evidence="2">Putative transposase-like protein</fullName>
    </submittedName>
</protein>
<evidence type="ECO:0000256" key="1">
    <source>
        <dbReference type="SAM" id="MobiDB-lite"/>
    </source>
</evidence>
<proteinExistence type="predicted"/>
<feature type="region of interest" description="Disordered" evidence="1">
    <location>
        <begin position="1"/>
        <end position="29"/>
    </location>
</feature>
<reference evidence="2" key="1">
    <citation type="journal article" date="2017" name="Gigascience">
        <title>The genome draft of coconut (Cocos nucifera).</title>
        <authorList>
            <person name="Xiao Y."/>
            <person name="Xu P."/>
            <person name="Fan H."/>
            <person name="Baudouin L."/>
            <person name="Xia W."/>
            <person name="Bocs S."/>
            <person name="Xu J."/>
            <person name="Li Q."/>
            <person name="Guo A."/>
            <person name="Zhou L."/>
            <person name="Li J."/>
            <person name="Wu Y."/>
            <person name="Ma Z."/>
            <person name="Armero A."/>
            <person name="Issali A.E."/>
            <person name="Liu N."/>
            <person name="Peng M."/>
            <person name="Yang Y."/>
        </authorList>
    </citation>
    <scope>NUCLEOTIDE SEQUENCE</scope>
    <source>
        <tissue evidence="2">Spear leaf of Hainan Tall coconut</tissue>
    </source>
</reference>
<comment type="caution">
    <text evidence="2">The sequence shown here is derived from an EMBL/GenBank/DDBJ whole genome shotgun (WGS) entry which is preliminary data.</text>
</comment>
<evidence type="ECO:0000313" key="2">
    <source>
        <dbReference type="EMBL" id="KAG1338757.1"/>
    </source>
</evidence>
<name>A0A8K0I6W8_COCNU</name>
<reference evidence="2" key="2">
    <citation type="submission" date="2019-07" db="EMBL/GenBank/DDBJ databases">
        <authorList>
            <person name="Yang Y."/>
            <person name="Bocs S."/>
            <person name="Baudouin L."/>
        </authorList>
    </citation>
    <scope>NUCLEOTIDE SEQUENCE</scope>
    <source>
        <tissue evidence="2">Spear leaf of Hainan Tall coconut</tissue>
    </source>
</reference>
<sequence length="58" mass="6994">MLFLMRKNAKKKNNTDDLAEMIDNPPDGMPTMKWRSLVDKWKREEWQKKSDIASKNRK</sequence>
<organism evidence="2 3">
    <name type="scientific">Cocos nucifera</name>
    <name type="common">Coconut palm</name>
    <dbReference type="NCBI Taxonomy" id="13894"/>
    <lineage>
        <taxon>Eukaryota</taxon>
        <taxon>Viridiplantae</taxon>
        <taxon>Streptophyta</taxon>
        <taxon>Embryophyta</taxon>
        <taxon>Tracheophyta</taxon>
        <taxon>Spermatophyta</taxon>
        <taxon>Magnoliopsida</taxon>
        <taxon>Liliopsida</taxon>
        <taxon>Arecaceae</taxon>
        <taxon>Arecoideae</taxon>
        <taxon>Cocoseae</taxon>
        <taxon>Attaleinae</taxon>
        <taxon>Cocos</taxon>
    </lineage>
</organism>
<gene>
    <name evidence="2" type="ORF">COCNU_04G010630</name>
</gene>
<dbReference type="AlphaFoldDB" id="A0A8K0I6W8"/>